<dbReference type="SMART" id="SM00151">
    <property type="entry name" value="SWIB"/>
    <property type="match status" value="1"/>
</dbReference>
<feature type="compositionally biased region" description="Low complexity" evidence="1">
    <location>
        <begin position="70"/>
        <end position="84"/>
    </location>
</feature>
<comment type="caution">
    <text evidence="3">The sequence shown here is derived from an EMBL/GenBank/DDBJ whole genome shotgun (WGS) entry which is preliminary data.</text>
</comment>
<evidence type="ECO:0000313" key="3">
    <source>
        <dbReference type="EMBL" id="CAK0780702.1"/>
    </source>
</evidence>
<feature type="region of interest" description="Disordered" evidence="1">
    <location>
        <begin position="1"/>
        <end position="114"/>
    </location>
</feature>
<evidence type="ECO:0000256" key="1">
    <source>
        <dbReference type="SAM" id="MobiDB-lite"/>
    </source>
</evidence>
<dbReference type="InterPro" id="IPR036885">
    <property type="entry name" value="SWIB_MDM2_dom_sf"/>
</dbReference>
<reference evidence="3 4" key="1">
    <citation type="submission" date="2023-10" db="EMBL/GenBank/DDBJ databases">
        <authorList>
            <person name="Maclean D."/>
            <person name="Macfadyen A."/>
        </authorList>
    </citation>
    <scope>NUCLEOTIDE SEQUENCE [LARGE SCALE GENOMIC DNA]</scope>
</reference>
<dbReference type="EMBL" id="CAUYUE010000006">
    <property type="protein sequence ID" value="CAK0780702.1"/>
    <property type="molecule type" value="Genomic_DNA"/>
</dbReference>
<dbReference type="SUPFAM" id="SSF47592">
    <property type="entry name" value="SWIB/MDM2 domain"/>
    <property type="match status" value="1"/>
</dbReference>
<dbReference type="CDD" id="cd10568">
    <property type="entry name" value="SWIB_like"/>
    <property type="match status" value="1"/>
</dbReference>
<name>A0AAV1I4Q1_9CHLO</name>
<feature type="compositionally biased region" description="Polar residues" evidence="1">
    <location>
        <begin position="1"/>
        <end position="12"/>
    </location>
</feature>
<dbReference type="Proteomes" id="UP001314263">
    <property type="component" value="Unassembled WGS sequence"/>
</dbReference>
<evidence type="ECO:0000259" key="2">
    <source>
        <dbReference type="PROSITE" id="PS51925"/>
    </source>
</evidence>
<feature type="domain" description="DM2" evidence="2">
    <location>
        <begin position="289"/>
        <end position="366"/>
    </location>
</feature>
<dbReference type="AlphaFoldDB" id="A0AAV1I4Q1"/>
<gene>
    <name evidence="3" type="ORF">CVIRNUC_005145</name>
</gene>
<organism evidence="3 4">
    <name type="scientific">Coccomyxa viridis</name>
    <dbReference type="NCBI Taxonomy" id="1274662"/>
    <lineage>
        <taxon>Eukaryota</taxon>
        <taxon>Viridiplantae</taxon>
        <taxon>Chlorophyta</taxon>
        <taxon>core chlorophytes</taxon>
        <taxon>Trebouxiophyceae</taxon>
        <taxon>Trebouxiophyceae incertae sedis</taxon>
        <taxon>Coccomyxaceae</taxon>
        <taxon>Coccomyxa</taxon>
    </lineage>
</organism>
<dbReference type="PROSITE" id="PS51925">
    <property type="entry name" value="SWIB_MDM2"/>
    <property type="match status" value="1"/>
</dbReference>
<accession>A0AAV1I4Q1</accession>
<sequence length="507" mass="55937">MQQGHQQGPSASQAVQAPTFQQQQQPHPHAMPQQQQLYRPPQPVRPQVAPARPAHPTLQSSSAMRPTYMPQAVPRPAAAAATRPNSFMGTYKPGESLPAQKRIKKRKGPDSASIDRAGLELPESVLYTAALDMDRQLDAKLAQHRTHVAVMAGSAKKTQKTLRVFLQSRHHNIAPGPPGHTSGPPSWEFEVSGRLIERAESEGTAAAPIVPAPLPGSAAALGGQQSSLGPRFSSLIRRLTIRLDPEQYPADGVITWSKALHEGPAKDRFSVRRRGKQEVRVTVEVEAEGEKEQHELTRPLAELLGITHESRAGTLQALFTYIRLHKLQLPSQANMVKCDEALNAIFGEKMVTMSSLSTRIAPLLQPCPRPLLEYTIQVHGKAKRQVYDIEVEISPYKPSEEQNPVFENVAQTAEIAALDQKVAGLVRRVQDASRRRNSLLAFSQSPVDFINALIASQAKELRQLGNPSDPSNPHAPQVMQRSELFQGRWVEDAVWRYLSRTVGFNPQ</sequence>
<evidence type="ECO:0000313" key="4">
    <source>
        <dbReference type="Proteomes" id="UP001314263"/>
    </source>
</evidence>
<feature type="compositionally biased region" description="Low complexity" evidence="1">
    <location>
        <begin position="13"/>
        <end position="56"/>
    </location>
</feature>
<dbReference type="InterPro" id="IPR019835">
    <property type="entry name" value="SWIB_domain"/>
</dbReference>
<dbReference type="PANTHER" id="PTHR13844">
    <property type="entry name" value="SWI/SNF-RELATED MATRIX-ASSOCIATED ACTIN-DEPENDENT REGULATOR OF CHROMATIN SUBFAMILY D"/>
    <property type="match status" value="1"/>
</dbReference>
<dbReference type="Gene3D" id="1.10.245.10">
    <property type="entry name" value="SWIB/MDM2 domain"/>
    <property type="match status" value="1"/>
</dbReference>
<proteinExistence type="predicted"/>
<dbReference type="InterPro" id="IPR003121">
    <property type="entry name" value="SWIB_MDM2_domain"/>
</dbReference>
<protein>
    <recommendedName>
        <fullName evidence="2">DM2 domain-containing protein</fullName>
    </recommendedName>
</protein>
<dbReference type="Pfam" id="PF02201">
    <property type="entry name" value="SWIB"/>
    <property type="match status" value="1"/>
</dbReference>
<keyword evidence="4" id="KW-1185">Reference proteome</keyword>